<dbReference type="InterPro" id="IPR050952">
    <property type="entry name" value="TRIM-NHL_E3_ligases"/>
</dbReference>
<dbReference type="PANTHER" id="PTHR24104">
    <property type="entry name" value="E3 UBIQUITIN-PROTEIN LIGASE NHLRC1-RELATED"/>
    <property type="match status" value="1"/>
</dbReference>
<accession>A0A819GDW9</accession>
<name>A0A819GDW9_9BILA</name>
<dbReference type="Gene3D" id="2.40.10.500">
    <property type="match status" value="1"/>
</dbReference>
<protein>
    <submittedName>
        <fullName evidence="3">Uncharacterized protein</fullName>
    </submittedName>
</protein>
<dbReference type="GO" id="GO:0043161">
    <property type="term" value="P:proteasome-mediated ubiquitin-dependent protein catabolic process"/>
    <property type="evidence" value="ECO:0007669"/>
    <property type="project" value="TreeGrafter"/>
</dbReference>
<dbReference type="CDD" id="cd05819">
    <property type="entry name" value="NHL"/>
    <property type="match status" value="1"/>
</dbReference>
<organism evidence="3 4">
    <name type="scientific">Adineta steineri</name>
    <dbReference type="NCBI Taxonomy" id="433720"/>
    <lineage>
        <taxon>Eukaryota</taxon>
        <taxon>Metazoa</taxon>
        <taxon>Spiralia</taxon>
        <taxon>Gnathifera</taxon>
        <taxon>Rotifera</taxon>
        <taxon>Eurotatoria</taxon>
        <taxon>Bdelloidea</taxon>
        <taxon>Adinetida</taxon>
        <taxon>Adinetidae</taxon>
        <taxon>Adineta</taxon>
    </lineage>
</organism>
<evidence type="ECO:0000256" key="2">
    <source>
        <dbReference type="PROSITE-ProRule" id="PRU00504"/>
    </source>
</evidence>
<gene>
    <name evidence="3" type="ORF">KXQ929_LOCUS21943</name>
</gene>
<feature type="repeat" description="NHL" evidence="2">
    <location>
        <begin position="439"/>
        <end position="470"/>
    </location>
</feature>
<sequence length="471" mass="54513">MAMANNKTQCFTCNKEKITYPCEGCSKRFCLIHLTEHQQILNQELNHIINDYDQFKQTINEQKQNLQNHSLIKQIDEWERNSIEIIRQKAQDCRKSLIESSQTFINEIEMKFNDLSKQIKQIYNKNEFNEINLEYLTNQLIEITKELNNPLNIFIRQGSQPFISDISIILSKKPKWDKWKQDAITVAGGNGKGPELNQLNRPAEIFIDEKKNIFIVDQDNHRIVEWKYDAKEGQIIAGGNGQGIRMDQLNCPTDMIVDQQTHSIIIADWKNRRVIQWLNQKQHILIENIHCYSLTMDKNGFLYVSDEKKNEVKRWKMGEYNNHGIVVAGGNGKGDQINQLSFPGFIFVDEDQSVYVSDRDNHRVMKWRKDEREGIVVAGGNGQGANLNQLFFLERVIVDDLGQIYVADLGNHRIMCWCEGKEEGEIVVGGNGEGNQSNQLNSPTGLSFDDEGNLYVADYRNHRIQKFEITL</sequence>
<dbReference type="GO" id="GO:0008270">
    <property type="term" value="F:zinc ion binding"/>
    <property type="evidence" value="ECO:0007669"/>
    <property type="project" value="UniProtKB-KW"/>
</dbReference>
<dbReference type="Pfam" id="PF01436">
    <property type="entry name" value="NHL"/>
    <property type="match status" value="1"/>
</dbReference>
<dbReference type="Proteomes" id="UP000663868">
    <property type="component" value="Unassembled WGS sequence"/>
</dbReference>
<dbReference type="GO" id="GO:0000209">
    <property type="term" value="P:protein polyubiquitination"/>
    <property type="evidence" value="ECO:0007669"/>
    <property type="project" value="TreeGrafter"/>
</dbReference>
<proteinExistence type="predicted"/>
<evidence type="ECO:0000313" key="3">
    <source>
        <dbReference type="EMBL" id="CAF3884586.1"/>
    </source>
</evidence>
<dbReference type="PANTHER" id="PTHR24104:SF25">
    <property type="entry name" value="PROTEIN LIN-41"/>
    <property type="match status" value="1"/>
</dbReference>
<dbReference type="EMBL" id="CAJOBB010001644">
    <property type="protein sequence ID" value="CAF3884586.1"/>
    <property type="molecule type" value="Genomic_DNA"/>
</dbReference>
<evidence type="ECO:0000256" key="1">
    <source>
        <dbReference type="ARBA" id="ARBA00022737"/>
    </source>
</evidence>
<comment type="caution">
    <text evidence="3">The sequence shown here is derived from an EMBL/GenBank/DDBJ whole genome shotgun (WGS) entry which is preliminary data.</text>
</comment>
<evidence type="ECO:0000313" key="4">
    <source>
        <dbReference type="Proteomes" id="UP000663868"/>
    </source>
</evidence>
<dbReference type="InterPro" id="IPR011042">
    <property type="entry name" value="6-blade_b-propeller_TolB-like"/>
</dbReference>
<keyword evidence="1" id="KW-0677">Repeat</keyword>
<dbReference type="AlphaFoldDB" id="A0A819GDW9"/>
<dbReference type="PROSITE" id="PS51125">
    <property type="entry name" value="NHL"/>
    <property type="match status" value="1"/>
</dbReference>
<dbReference type="SUPFAM" id="SSF63829">
    <property type="entry name" value="Calcium-dependent phosphotriesterase"/>
    <property type="match status" value="1"/>
</dbReference>
<dbReference type="Gene3D" id="2.120.10.30">
    <property type="entry name" value="TolB, C-terminal domain"/>
    <property type="match status" value="2"/>
</dbReference>
<dbReference type="InterPro" id="IPR001258">
    <property type="entry name" value="NHL_repeat"/>
</dbReference>
<reference evidence="3" key="1">
    <citation type="submission" date="2021-02" db="EMBL/GenBank/DDBJ databases">
        <authorList>
            <person name="Nowell W R."/>
        </authorList>
    </citation>
    <scope>NUCLEOTIDE SEQUENCE</scope>
</reference>
<dbReference type="GO" id="GO:0061630">
    <property type="term" value="F:ubiquitin protein ligase activity"/>
    <property type="evidence" value="ECO:0007669"/>
    <property type="project" value="TreeGrafter"/>
</dbReference>